<proteinExistence type="predicted"/>
<dbReference type="InterPro" id="IPR000182">
    <property type="entry name" value="GNAT_dom"/>
</dbReference>
<dbReference type="InterPro" id="IPR016181">
    <property type="entry name" value="Acyl_CoA_acyltransferase"/>
</dbReference>
<evidence type="ECO:0000259" key="1">
    <source>
        <dbReference type="PROSITE" id="PS51186"/>
    </source>
</evidence>
<comment type="caution">
    <text evidence="2">The sequence shown here is derived from an EMBL/GenBank/DDBJ whole genome shotgun (WGS) entry which is preliminary data.</text>
</comment>
<protein>
    <submittedName>
        <fullName evidence="2">N-acetyltransferase</fullName>
    </submittedName>
</protein>
<name>A0AAX1UFT8_CERSP</name>
<feature type="domain" description="N-acetyltransferase" evidence="1">
    <location>
        <begin position="9"/>
        <end position="166"/>
    </location>
</feature>
<dbReference type="InterPro" id="IPR051531">
    <property type="entry name" value="N-acetyltransferase"/>
</dbReference>
<reference evidence="2 3" key="1">
    <citation type="submission" date="2018-08" db="EMBL/GenBank/DDBJ databases">
        <title>Draft genome sequence of Rhodobacter sphaeroides FY.</title>
        <authorList>
            <person name="Rayyan A."/>
            <person name="Meyer T.E."/>
            <person name="Kyndt J.A."/>
        </authorList>
    </citation>
    <scope>NUCLEOTIDE SEQUENCE [LARGE SCALE GENOMIC DNA]</scope>
    <source>
        <strain evidence="2 3">FY</strain>
    </source>
</reference>
<dbReference type="PROSITE" id="PS51186">
    <property type="entry name" value="GNAT"/>
    <property type="match status" value="1"/>
</dbReference>
<evidence type="ECO:0000313" key="2">
    <source>
        <dbReference type="EMBL" id="RHZ91390.1"/>
    </source>
</evidence>
<dbReference type="EMBL" id="QWGP01000034">
    <property type="protein sequence ID" value="RHZ91390.1"/>
    <property type="molecule type" value="Genomic_DNA"/>
</dbReference>
<organism evidence="2 3">
    <name type="scientific">Cereibacter sphaeroides</name>
    <name type="common">Rhodobacter sphaeroides</name>
    <dbReference type="NCBI Taxonomy" id="1063"/>
    <lineage>
        <taxon>Bacteria</taxon>
        <taxon>Pseudomonadati</taxon>
        <taxon>Pseudomonadota</taxon>
        <taxon>Alphaproteobacteria</taxon>
        <taxon>Rhodobacterales</taxon>
        <taxon>Paracoccaceae</taxon>
        <taxon>Cereibacter</taxon>
    </lineage>
</organism>
<sequence length="190" mass="21360">MHPIETDRLILRNFRDQDAEALFAYLHRPVSGCFLSLALADREAARAEVAERSRDDAQIAVCLKETDLLIGDLFAHREEEDTVSVGWNFNPSVSGKGYAFEAARGLFAHLFDEAGARRLYAYVEDHNLPSQRLCERLGMRCEGLFVEFVSFRTDPAGHPIYENTMQYALLRREWEAGRARGPAGVAPKGA</sequence>
<dbReference type="Pfam" id="PF13302">
    <property type="entry name" value="Acetyltransf_3"/>
    <property type="match status" value="1"/>
</dbReference>
<dbReference type="RefSeq" id="WP_119001250.1">
    <property type="nucleotide sequence ID" value="NZ_QWGP01000034.1"/>
</dbReference>
<dbReference type="Proteomes" id="UP000266305">
    <property type="component" value="Unassembled WGS sequence"/>
</dbReference>
<evidence type="ECO:0000313" key="3">
    <source>
        <dbReference type="Proteomes" id="UP000266305"/>
    </source>
</evidence>
<dbReference type="PANTHER" id="PTHR43792">
    <property type="entry name" value="GNAT FAMILY, PUTATIVE (AFU_ORTHOLOGUE AFUA_3G00765)-RELATED-RELATED"/>
    <property type="match status" value="1"/>
</dbReference>
<dbReference type="SUPFAM" id="SSF55729">
    <property type="entry name" value="Acyl-CoA N-acyltransferases (Nat)"/>
    <property type="match status" value="1"/>
</dbReference>
<gene>
    <name evidence="2" type="ORF">D1114_20255</name>
</gene>
<dbReference type="AlphaFoldDB" id="A0AAX1UFT8"/>
<dbReference type="GO" id="GO:0016747">
    <property type="term" value="F:acyltransferase activity, transferring groups other than amino-acyl groups"/>
    <property type="evidence" value="ECO:0007669"/>
    <property type="project" value="InterPro"/>
</dbReference>
<dbReference type="Gene3D" id="3.40.630.30">
    <property type="match status" value="1"/>
</dbReference>
<accession>A0AAX1UFT8</accession>
<dbReference type="PANTHER" id="PTHR43792:SF1">
    <property type="entry name" value="N-ACETYLTRANSFERASE DOMAIN-CONTAINING PROTEIN"/>
    <property type="match status" value="1"/>
</dbReference>